<keyword evidence="3" id="KW-1185">Reference proteome</keyword>
<evidence type="ECO:0000313" key="3">
    <source>
        <dbReference type="Proteomes" id="UP000265520"/>
    </source>
</evidence>
<dbReference type="AlphaFoldDB" id="A0A392PVD2"/>
<protein>
    <submittedName>
        <fullName evidence="2">Transcription factor bHLH74-like</fullName>
    </submittedName>
</protein>
<accession>A0A392PVD2</accession>
<sequence length="87" mass="9707">MIQNVESYGVKDSPRKVSDGSKEPEKKPKVEQSRKQTKDNSPSGDASKDNFIHLRARRGQAPTATVLQKGLEVKRLVASRTCSRIQQ</sequence>
<comment type="caution">
    <text evidence="2">The sequence shown here is derived from an EMBL/GenBank/DDBJ whole genome shotgun (WGS) entry which is preliminary data.</text>
</comment>
<feature type="non-terminal residue" evidence="2">
    <location>
        <position position="87"/>
    </location>
</feature>
<feature type="compositionally biased region" description="Basic and acidic residues" evidence="1">
    <location>
        <begin position="12"/>
        <end position="38"/>
    </location>
</feature>
<name>A0A392PVD2_9FABA</name>
<reference evidence="2 3" key="1">
    <citation type="journal article" date="2018" name="Front. Plant Sci.">
        <title>Red Clover (Trifolium pratense) and Zigzag Clover (T. medium) - A Picture of Genomic Similarities and Differences.</title>
        <authorList>
            <person name="Dluhosova J."/>
            <person name="Istvanek J."/>
            <person name="Nedelnik J."/>
            <person name="Repkova J."/>
        </authorList>
    </citation>
    <scope>NUCLEOTIDE SEQUENCE [LARGE SCALE GENOMIC DNA]</scope>
    <source>
        <strain evidence="3">cv. 10/8</strain>
        <tissue evidence="2">Leaf</tissue>
    </source>
</reference>
<proteinExistence type="predicted"/>
<evidence type="ECO:0000256" key="1">
    <source>
        <dbReference type="SAM" id="MobiDB-lite"/>
    </source>
</evidence>
<dbReference type="EMBL" id="LXQA010094148">
    <property type="protein sequence ID" value="MCI14885.1"/>
    <property type="molecule type" value="Genomic_DNA"/>
</dbReference>
<feature type="region of interest" description="Disordered" evidence="1">
    <location>
        <begin position="1"/>
        <end position="61"/>
    </location>
</feature>
<evidence type="ECO:0000313" key="2">
    <source>
        <dbReference type="EMBL" id="MCI14885.1"/>
    </source>
</evidence>
<organism evidence="2 3">
    <name type="scientific">Trifolium medium</name>
    <dbReference type="NCBI Taxonomy" id="97028"/>
    <lineage>
        <taxon>Eukaryota</taxon>
        <taxon>Viridiplantae</taxon>
        <taxon>Streptophyta</taxon>
        <taxon>Embryophyta</taxon>
        <taxon>Tracheophyta</taxon>
        <taxon>Spermatophyta</taxon>
        <taxon>Magnoliopsida</taxon>
        <taxon>eudicotyledons</taxon>
        <taxon>Gunneridae</taxon>
        <taxon>Pentapetalae</taxon>
        <taxon>rosids</taxon>
        <taxon>fabids</taxon>
        <taxon>Fabales</taxon>
        <taxon>Fabaceae</taxon>
        <taxon>Papilionoideae</taxon>
        <taxon>50 kb inversion clade</taxon>
        <taxon>NPAAA clade</taxon>
        <taxon>Hologalegina</taxon>
        <taxon>IRL clade</taxon>
        <taxon>Trifolieae</taxon>
        <taxon>Trifolium</taxon>
    </lineage>
</organism>
<dbReference type="Proteomes" id="UP000265520">
    <property type="component" value="Unassembled WGS sequence"/>
</dbReference>